<dbReference type="EMBL" id="KI963929">
    <property type="protein sequence ID" value="EUC49660.1"/>
    <property type="molecule type" value="Genomic_DNA"/>
</dbReference>
<dbReference type="KEGG" id="bor:COCMIDRAFT_22646"/>
<evidence type="ECO:0000313" key="1">
    <source>
        <dbReference type="EMBL" id="EUC49660.1"/>
    </source>
</evidence>
<dbReference type="OrthoDB" id="10261408at2759"/>
<gene>
    <name evidence="1" type="ORF">COCMIDRAFT_22646</name>
</gene>
<name>W6ZI64_COCMI</name>
<reference evidence="1 2" key="1">
    <citation type="journal article" date="2013" name="PLoS Genet.">
        <title>Comparative genome structure, secondary metabolite, and effector coding capacity across Cochliobolus pathogens.</title>
        <authorList>
            <person name="Condon B.J."/>
            <person name="Leng Y."/>
            <person name="Wu D."/>
            <person name="Bushley K.E."/>
            <person name="Ohm R.A."/>
            <person name="Otillar R."/>
            <person name="Martin J."/>
            <person name="Schackwitz W."/>
            <person name="Grimwood J."/>
            <person name="MohdZainudin N."/>
            <person name="Xue C."/>
            <person name="Wang R."/>
            <person name="Manning V.A."/>
            <person name="Dhillon B."/>
            <person name="Tu Z.J."/>
            <person name="Steffenson B.J."/>
            <person name="Salamov A."/>
            <person name="Sun H."/>
            <person name="Lowry S."/>
            <person name="LaButti K."/>
            <person name="Han J."/>
            <person name="Copeland A."/>
            <person name="Lindquist E."/>
            <person name="Barry K."/>
            <person name="Schmutz J."/>
            <person name="Baker S.E."/>
            <person name="Ciuffetti L.M."/>
            <person name="Grigoriev I.V."/>
            <person name="Zhong S."/>
            <person name="Turgeon B.G."/>
        </authorList>
    </citation>
    <scope>NUCLEOTIDE SEQUENCE [LARGE SCALE GENOMIC DNA]</scope>
    <source>
        <strain evidence="1 2">ATCC 44560</strain>
    </source>
</reference>
<dbReference type="eggNOG" id="ENOG502SHPK">
    <property type="taxonomic scope" value="Eukaryota"/>
</dbReference>
<proteinExistence type="predicted"/>
<dbReference type="HOGENOM" id="CLU_088992_0_0_1"/>
<keyword evidence="2" id="KW-1185">Reference proteome</keyword>
<dbReference type="Proteomes" id="UP000054032">
    <property type="component" value="Unassembled WGS sequence"/>
</dbReference>
<sequence>MFLMDLFRPYVDSKRSHGFQSRHPSFATPETICAASTKQLKGLIIECVSQHDITSRGCIWHPAVLYTANALLTDTAYSDWQFFYVLCINCYARLYDRFEFAEGAVRSLLAIAVDHGAISKDNAALVFKFLLEEMKFRQSSTKHTSLWTADLNLAMHDREAAATAALASRFEEITIFDEFTEGAIAI</sequence>
<protein>
    <submittedName>
        <fullName evidence="1">Uncharacterized protein</fullName>
    </submittedName>
</protein>
<evidence type="ECO:0000313" key="2">
    <source>
        <dbReference type="Proteomes" id="UP000054032"/>
    </source>
</evidence>
<dbReference type="RefSeq" id="XP_007683731.1">
    <property type="nucleotide sequence ID" value="XM_007685541.1"/>
</dbReference>
<dbReference type="GeneID" id="19120291"/>
<organism evidence="1 2">
    <name type="scientific">Bipolaris oryzae ATCC 44560</name>
    <dbReference type="NCBI Taxonomy" id="930090"/>
    <lineage>
        <taxon>Eukaryota</taxon>
        <taxon>Fungi</taxon>
        <taxon>Dikarya</taxon>
        <taxon>Ascomycota</taxon>
        <taxon>Pezizomycotina</taxon>
        <taxon>Dothideomycetes</taxon>
        <taxon>Pleosporomycetidae</taxon>
        <taxon>Pleosporales</taxon>
        <taxon>Pleosporineae</taxon>
        <taxon>Pleosporaceae</taxon>
        <taxon>Bipolaris</taxon>
    </lineage>
</organism>
<dbReference type="AlphaFoldDB" id="W6ZI64"/>
<accession>W6ZI64</accession>